<evidence type="ECO:0000256" key="2">
    <source>
        <dbReference type="ARBA" id="ARBA00006432"/>
    </source>
</evidence>
<protein>
    <submittedName>
        <fullName evidence="6">Amino acid adenylation domain protein</fullName>
    </submittedName>
</protein>
<feature type="domain" description="Carrier" evidence="5">
    <location>
        <begin position="1913"/>
        <end position="1988"/>
    </location>
</feature>
<dbReference type="GO" id="GO:0072330">
    <property type="term" value="P:monocarboxylic acid biosynthetic process"/>
    <property type="evidence" value="ECO:0007669"/>
    <property type="project" value="UniProtKB-ARBA"/>
</dbReference>
<reference evidence="6 7" key="1">
    <citation type="journal article" date="2011" name="Stand. Genomic Sci.">
        <title>Non-contiguous finished genome sequence and contextual data of the filamentous soil bacterium Ktedonobacter racemifer type strain (SOSP1-21).</title>
        <authorList>
            <person name="Chang Y.J."/>
            <person name="Land M."/>
            <person name="Hauser L."/>
            <person name="Chertkov O."/>
            <person name="Del Rio T.G."/>
            <person name="Nolan M."/>
            <person name="Copeland A."/>
            <person name="Tice H."/>
            <person name="Cheng J.F."/>
            <person name="Lucas S."/>
            <person name="Han C."/>
            <person name="Goodwin L."/>
            <person name="Pitluck S."/>
            <person name="Ivanova N."/>
            <person name="Ovchinikova G."/>
            <person name="Pati A."/>
            <person name="Chen A."/>
            <person name="Palaniappan K."/>
            <person name="Mavromatis K."/>
            <person name="Liolios K."/>
            <person name="Brettin T."/>
            <person name="Fiebig A."/>
            <person name="Rohde M."/>
            <person name="Abt B."/>
            <person name="Goker M."/>
            <person name="Detter J.C."/>
            <person name="Woyke T."/>
            <person name="Bristow J."/>
            <person name="Eisen J.A."/>
            <person name="Markowitz V."/>
            <person name="Hugenholtz P."/>
            <person name="Kyrpides N.C."/>
            <person name="Klenk H.P."/>
            <person name="Lapidus A."/>
        </authorList>
    </citation>
    <scope>NUCLEOTIDE SEQUENCE [LARGE SCALE GENOMIC DNA]</scope>
    <source>
        <strain evidence="7">DSM 44963</strain>
    </source>
</reference>
<dbReference type="FunFam" id="3.40.50.980:FF:000002">
    <property type="entry name" value="Enterobactin synthetase component F"/>
    <property type="match status" value="1"/>
</dbReference>
<evidence type="ECO:0000256" key="3">
    <source>
        <dbReference type="ARBA" id="ARBA00022450"/>
    </source>
</evidence>
<dbReference type="PANTHER" id="PTHR45527">
    <property type="entry name" value="NONRIBOSOMAL PEPTIDE SYNTHETASE"/>
    <property type="match status" value="1"/>
</dbReference>
<dbReference type="GO" id="GO:0031177">
    <property type="term" value="F:phosphopantetheine binding"/>
    <property type="evidence" value="ECO:0007669"/>
    <property type="project" value="InterPro"/>
</dbReference>
<organism evidence="6 7">
    <name type="scientific">Ktedonobacter racemifer DSM 44963</name>
    <dbReference type="NCBI Taxonomy" id="485913"/>
    <lineage>
        <taxon>Bacteria</taxon>
        <taxon>Bacillati</taxon>
        <taxon>Chloroflexota</taxon>
        <taxon>Ktedonobacteria</taxon>
        <taxon>Ktedonobacterales</taxon>
        <taxon>Ktedonobacteraceae</taxon>
        <taxon>Ktedonobacter</taxon>
    </lineage>
</organism>
<dbReference type="SUPFAM" id="SSF56801">
    <property type="entry name" value="Acetyl-CoA synthetase-like"/>
    <property type="match status" value="3"/>
</dbReference>
<dbReference type="PROSITE" id="PS50075">
    <property type="entry name" value="CARRIER"/>
    <property type="match status" value="3"/>
</dbReference>
<evidence type="ECO:0000313" key="7">
    <source>
        <dbReference type="Proteomes" id="UP000004508"/>
    </source>
</evidence>
<dbReference type="InterPro" id="IPR045851">
    <property type="entry name" value="AMP-bd_C_sf"/>
</dbReference>
<dbReference type="FunFam" id="3.30.300.30:FF:000010">
    <property type="entry name" value="Enterobactin synthetase component F"/>
    <property type="match status" value="3"/>
</dbReference>
<dbReference type="Pfam" id="PF00975">
    <property type="entry name" value="Thioesterase"/>
    <property type="match status" value="1"/>
</dbReference>
<dbReference type="GO" id="GO:0044550">
    <property type="term" value="P:secondary metabolite biosynthetic process"/>
    <property type="evidence" value="ECO:0007669"/>
    <property type="project" value="UniProtKB-ARBA"/>
</dbReference>
<sequence length="3346" mass="377568">MSTTKKTPKNQHTLIETEKLEEQVRISSAIDDTSMHTHTKGGISLPFEQEQIRDQEMEEHIAYWKAYLFTMPTELKLPVDYPRSVHTNNEEAIYTWTLPQSLVSTLRAYCRLRDVTLSALFLTGFQVLLHFYTNQDEFFIGVHSPTDRSLQSEQQAPFSNNVYPLRTLFTENPTIQSLFERTHQELIQTTRYQDIPFTHVLKKLKTEHNLVCPSPFQVQFAFSESLRSTPTALRIIPSAEDSRAVPGDLALQFIDQGENIIGQMSYNQALFDSTTIARQTEQLQILLAAMVNALTQPLAALPLLTEEEHQQIVIEWNHTAKAYPNDLCLHQLIEAQIERTPERPALIFEHRQLSYRELNEHANQLARYLRKLGVGPEVLVGVSMERSIEMVVALLAVLKAGGAYVPLDPTYPSERITFMLEDIAQSEHQQQLILLTQAHLADTLIADNRHIICLDTEWEIIAQEDSGNLPTIAQPGNAAYVIYTSGSTGKPKGVINTHRGICNRLLWMQDAYQLTEQDCVLQKTPFSFDVSVWEFFWPMMAGARLVVARPEGHKDSAYLVSLIQEQQITTLHFVPSMLQVFVMEPGLEQCTSLRQVMCSGEALPYELQESFFARHGAALHNLYGPTEAAIDATYWECQRNNQRHIVPIGYPIANTQIYILNRYGQPVPVGVPGELHIGGIGVARGYLNRAELTNERFIANPFSQDANARLYRTGDLARYTPGGEIAYLGRIDHQIKLRGFRIELGEVEATIGHYSAVREVVVVAREDIPGDKRLVAYIVWHKEQPGSIHELQQYMLQHVPEYMVPSAFLELSELPLSPNGKVDRRALPAPVTTRANLREDYVAPRTPAEQVLVDTWSQELGREQIGIHDNFFALGGHSLLAAQVISRLRASIQVTLPLRALFEAPTIAQLSKYIEQLKTRQETDALPPLRPFVRAWQPLSVASSMDGQKVMVVPVSFAQQRLWFMDQLTPGNPAYTIPALMHFTGELHVEALRMSLEAIQQRHEILRSHFALIDGQPQQIIRPAQPFTLKEVDLQAEPEHIRELTTQRLIEAEAQQAFDLTLGPLWRVTIYHLTPQQYVLALFIHHIISDGWTIGIFFKELERLYTSFATGQQPDLPELPIQYADFALWQREALREDRLKEHLSYWKQQLANAPGALELPTDRPRPATPTTRGATHTFPLSRALTEAIQAASRQEEVTPYIILVAAFQLLLHRYTGQDDIVLGSAIADRQLPEVQEVMGLFLNTVALRANLAGNPTLRELLRRVRDTTLDAHAHQDLPFETLVRELQLVRTTGQNALFQVAIQLDPPSSPSTTPWTLTRMAVGTGGSKFDLSLELDDHLEGLIGHFEYSTDLFDAATIERMAEHWQHLLTQIVADPGQHLADISLLTQNESEQLLAQVHTTRRDYPRDKRVHQLFEEQVTRTPESIAVTFADTSYTYRELNARANQLARYLRTLGVGRDTLVGLCLERSLDTIVALLGILKAGGAYLPLDPTYPVERIAFMLEDAQAPVLLTQQALASQLPPHAGHTVYIDRDREQMASNDEKNLDPVIDGEQLAYVIYTSGSTGKPKGVQISQHALVNFLLSMREEPGLNAQDRLLAVTTLSFDIAGLELYLPLVVGARLIIASRDDATSGSALAALLEREQISVMQATPITWRLLLSTGWKGHPALKALCGGEALPLELARQLLSRVGSLYNMYGPTETTIWSTLNKIEPEDQSISVGGPIANTSIYILDAYGQPLPPGIPGELTIGGDGLARGYLRRPELTAERFPMCRIQGKEVRLYRTGDLARLRVDGTLELIGRIDHQVKLRGYRIELGEIESVLARHPAVQQAVTLVREDEPGNQRLVAYILPQPGCVPDTSELRRLAQAHLPAYMVPSVFVVLETLPQTPNGKVDRRALPMPDISAHEGIESYIAPRTAIEQEMAHIWSHVLGREHIGIHDNFFVLGGHSLLAMQVAARVYTNLQTELPLRLFFETPTIAQQAAFLLQAKSGDTSTQLPEIRVAPRQAQADGTVLLPTSLAQRGLWFVDQLDDNTTAYNLQATMRLCQALNLGALQQSLDALVMHHEALRTTFATQHDEPVQVIAPARPIPITIHHLEDLPTEEREAEAHRLVTHEVQRTFDLQHGPLFRASLFHLESEEHLLLLTMHHIIADGWSINLMLRELATLYSAFVHGEIPGLPDVPTQMGDFAAWQRQWLQDDVLSRELDFWKLMLEGAPTLLELPTDRPRPTQPTHKGALYNFTLPPSLSEALKHLSQQEKVSLYMTLTTAFLLLLERYTGQQDILLGTTSAERGLTQIDTMVGYCINTLVLRNDLSGDPSVRELLARVRENVLAAHAHQHMPFDRLVQELQPDRSLGQSPLFQVFLTLDPPLADGASNWDFTQKNVPTGAAMFDLSLELADRPDGIEGLLEYSTDLFDEGTIARMAEHWRRLLESMVAHPEQQARKLPMLSEAEQRQLLLDWNNTHATYPHEGTIQRLFEEQVERTPGALALIDAEGTLTYRDLNARANQLAHFLRHEGIMPEARVGIALERSRTMIVALLAILKAGAAYVPLDPTFPQERLRFMLHDAQVSLLLTQERHINTLPLDSDIHALCLDRDWERIAQERTENPAAEITGESLAYLLYTSGSTGRPKGVLGTHRASLNRFHWMWTQYPFASDEVCAQKTTLNFVDAVWEIFGPLLQGVRLVLFPEAAVKDTQQFLDLLAQHQVSRLVLVPSLLRVLLESQPDLQTRLPHLRHWICSGEALPLDLVRRFQQALLQSKLLNLYGSSEVAADATCYELPPQAERVLIGRPIANMRVYLLDQQRRPVPVSVPGELYLGGDGVARGYHQRPDLTEAVFLADPLRPDSDVRFFKTGDWARYLPDGTLEYLGRVDQQVKVRGMRLELGEIETVLSQHQAIRQAIVVAREEGPSDTRLVAYVVCQPDQQVTQQELRDHLSAALPAYMVPALVVTLDALPLTPNGKVDRRALPKPENEHLDVKGTYVEPQTLMQRQLVDIWEDLLNVRPIGIRDDFFALGGHSLLAARMVAQVQRMSGKSLPLSILFKSPTIERLAESIKSDKRSETRTPVVAVQASGTKRPFFFLHGDWNGKAFYSLKLSQALGPERPFYLLEPYIYTGLDVIPTLEEVATAHIKAMRTLQPEGPYLLGGWCNGALIAYEMARQLQKEGQEVEKLIMMDPGSAPTFSSWLMKGIRNLQPILRLDMKRQDRLFFRTLHAYEYIRLWNYRQRLLKKERETLGTRDPEEVELPHPNFQWVFPPIEKLHENYNSLFCWIASNYTVRPHRGKLAIFWAKEDNAGRRTFWTNLLASKQDVEVYEVEGNHLTSRTRYIHVLADALRTCIGELTKDRTE</sequence>
<dbReference type="PROSITE" id="PS00455">
    <property type="entry name" value="AMP_BINDING"/>
    <property type="match status" value="3"/>
</dbReference>
<name>D6TQ90_KTERA</name>
<dbReference type="InParanoid" id="D6TQ90"/>
<feature type="domain" description="Carrier" evidence="5">
    <location>
        <begin position="2982"/>
        <end position="3057"/>
    </location>
</feature>
<evidence type="ECO:0000256" key="1">
    <source>
        <dbReference type="ARBA" id="ARBA00001957"/>
    </source>
</evidence>
<dbReference type="PROSITE" id="PS00012">
    <property type="entry name" value="PHOSPHOPANTETHEINE"/>
    <property type="match status" value="2"/>
</dbReference>
<dbReference type="PANTHER" id="PTHR45527:SF1">
    <property type="entry name" value="FATTY ACID SYNTHASE"/>
    <property type="match status" value="1"/>
</dbReference>
<dbReference type="Proteomes" id="UP000004508">
    <property type="component" value="Unassembled WGS sequence"/>
</dbReference>
<keyword evidence="7" id="KW-1185">Reference proteome</keyword>
<comment type="caution">
    <text evidence="6">The sequence shown here is derived from an EMBL/GenBank/DDBJ whole genome shotgun (WGS) entry which is preliminary data.</text>
</comment>
<dbReference type="FunFam" id="3.40.50.12780:FF:000012">
    <property type="entry name" value="Non-ribosomal peptide synthetase"/>
    <property type="match status" value="3"/>
</dbReference>
<dbReference type="Gene3D" id="3.40.50.980">
    <property type="match status" value="6"/>
</dbReference>
<accession>D6TQ90</accession>
<dbReference type="NCBIfam" id="NF003417">
    <property type="entry name" value="PRK04813.1"/>
    <property type="match status" value="3"/>
</dbReference>
<dbReference type="InterPro" id="IPR020806">
    <property type="entry name" value="PKS_PP-bd"/>
</dbReference>
<evidence type="ECO:0000313" key="6">
    <source>
        <dbReference type="EMBL" id="EFH85738.1"/>
    </source>
</evidence>
<dbReference type="GO" id="GO:0043041">
    <property type="term" value="P:amino acid activation for nonribosomal peptide biosynthetic process"/>
    <property type="evidence" value="ECO:0007669"/>
    <property type="project" value="TreeGrafter"/>
</dbReference>
<evidence type="ECO:0000259" key="5">
    <source>
        <dbReference type="PROSITE" id="PS50075"/>
    </source>
</evidence>
<dbReference type="EMBL" id="ADVG01000002">
    <property type="protein sequence ID" value="EFH85738.1"/>
    <property type="molecule type" value="Genomic_DNA"/>
</dbReference>
<dbReference type="InterPro" id="IPR023213">
    <property type="entry name" value="CAT-like_dom_sf"/>
</dbReference>
<dbReference type="InterPro" id="IPR006162">
    <property type="entry name" value="Ppantetheine_attach_site"/>
</dbReference>
<dbReference type="InterPro" id="IPR025110">
    <property type="entry name" value="AMP-bd_C"/>
</dbReference>
<dbReference type="SUPFAM" id="SSF52777">
    <property type="entry name" value="CoA-dependent acyltransferases"/>
    <property type="match status" value="5"/>
</dbReference>
<dbReference type="Gene3D" id="3.30.559.30">
    <property type="entry name" value="Nonribosomal peptide synthetase, condensation domain"/>
    <property type="match status" value="3"/>
</dbReference>
<dbReference type="GO" id="GO:0005829">
    <property type="term" value="C:cytosol"/>
    <property type="evidence" value="ECO:0007669"/>
    <property type="project" value="TreeGrafter"/>
</dbReference>
<dbReference type="FunFam" id="1.10.1200.10:FF:000005">
    <property type="entry name" value="Nonribosomal peptide synthetase 1"/>
    <property type="match status" value="2"/>
</dbReference>
<dbReference type="InterPro" id="IPR036736">
    <property type="entry name" value="ACP-like_sf"/>
</dbReference>
<dbReference type="InterPro" id="IPR020845">
    <property type="entry name" value="AMP-binding_CS"/>
</dbReference>
<dbReference type="InterPro" id="IPR001031">
    <property type="entry name" value="Thioesterase"/>
</dbReference>
<dbReference type="Pfam" id="PF00668">
    <property type="entry name" value="Condensation"/>
    <property type="match status" value="3"/>
</dbReference>
<dbReference type="CDD" id="cd05930">
    <property type="entry name" value="A_NRPS"/>
    <property type="match status" value="1"/>
</dbReference>
<dbReference type="eggNOG" id="COG1020">
    <property type="taxonomic scope" value="Bacteria"/>
</dbReference>
<dbReference type="FunFam" id="3.40.50.980:FF:000001">
    <property type="entry name" value="Non-ribosomal peptide synthetase"/>
    <property type="match status" value="3"/>
</dbReference>
<dbReference type="Gene3D" id="2.30.38.10">
    <property type="entry name" value="Luciferase, Domain 3"/>
    <property type="match status" value="3"/>
</dbReference>
<dbReference type="Gene3D" id="3.30.300.30">
    <property type="match status" value="3"/>
</dbReference>
<dbReference type="CDD" id="cd19531">
    <property type="entry name" value="LCL_NRPS-like"/>
    <property type="match status" value="2"/>
</dbReference>
<dbReference type="SUPFAM" id="SSF53474">
    <property type="entry name" value="alpha/beta-Hydrolases"/>
    <property type="match status" value="1"/>
</dbReference>
<dbReference type="Pfam" id="PF13193">
    <property type="entry name" value="AMP-binding_C"/>
    <property type="match status" value="3"/>
</dbReference>
<dbReference type="FunCoup" id="D6TQ90">
    <property type="interactions" value="48"/>
</dbReference>
<dbReference type="SUPFAM" id="SSF47336">
    <property type="entry name" value="ACP-like"/>
    <property type="match status" value="3"/>
</dbReference>
<dbReference type="OrthoDB" id="51171at2"/>
<dbReference type="RefSeq" id="WP_007909460.1">
    <property type="nucleotide sequence ID" value="NZ_ADVG01000002.1"/>
</dbReference>
<dbReference type="Gene3D" id="1.10.1200.10">
    <property type="entry name" value="ACP-like"/>
    <property type="match status" value="3"/>
</dbReference>
<dbReference type="Gene3D" id="3.30.559.10">
    <property type="entry name" value="Chloramphenicol acetyltransferase-like domain"/>
    <property type="match status" value="2"/>
</dbReference>
<dbReference type="NCBIfam" id="TIGR01733">
    <property type="entry name" value="AA-adenyl-dom"/>
    <property type="match status" value="3"/>
</dbReference>
<dbReference type="InterPro" id="IPR001242">
    <property type="entry name" value="Condensation_dom"/>
</dbReference>
<dbReference type="InterPro" id="IPR010071">
    <property type="entry name" value="AA_adenyl_dom"/>
</dbReference>
<dbReference type="CDD" id="cd12116">
    <property type="entry name" value="A_NRPS_Ta1_like"/>
    <property type="match status" value="1"/>
</dbReference>
<dbReference type="GO" id="GO:0008610">
    <property type="term" value="P:lipid biosynthetic process"/>
    <property type="evidence" value="ECO:0007669"/>
    <property type="project" value="UniProtKB-ARBA"/>
</dbReference>
<comment type="cofactor">
    <cofactor evidence="1">
        <name>pantetheine 4'-phosphate</name>
        <dbReference type="ChEBI" id="CHEBI:47942"/>
    </cofactor>
</comment>
<dbReference type="GO" id="GO:0003824">
    <property type="term" value="F:catalytic activity"/>
    <property type="evidence" value="ECO:0007669"/>
    <property type="project" value="InterPro"/>
</dbReference>
<dbReference type="InterPro" id="IPR000873">
    <property type="entry name" value="AMP-dep_synth/lig_dom"/>
</dbReference>
<dbReference type="CDD" id="cd17646">
    <property type="entry name" value="A_NRPS_AB3403-like"/>
    <property type="match status" value="1"/>
</dbReference>
<feature type="domain" description="Carrier" evidence="5">
    <location>
        <begin position="843"/>
        <end position="918"/>
    </location>
</feature>
<dbReference type="SMART" id="SM00823">
    <property type="entry name" value="PKS_PP"/>
    <property type="match status" value="3"/>
</dbReference>
<proteinExistence type="inferred from homology"/>
<dbReference type="STRING" id="485913.Krac_6972"/>
<dbReference type="Pfam" id="PF00501">
    <property type="entry name" value="AMP-binding"/>
    <property type="match status" value="3"/>
</dbReference>
<keyword evidence="3" id="KW-0596">Phosphopantetheine</keyword>
<dbReference type="FunFam" id="3.30.559.10:FF:000012">
    <property type="entry name" value="Non-ribosomal peptide synthetase"/>
    <property type="match status" value="1"/>
</dbReference>
<dbReference type="Gene3D" id="3.40.50.1820">
    <property type="entry name" value="alpha/beta hydrolase"/>
    <property type="match status" value="1"/>
</dbReference>
<dbReference type="InterPro" id="IPR009081">
    <property type="entry name" value="PP-bd_ACP"/>
</dbReference>
<dbReference type="Pfam" id="PF00550">
    <property type="entry name" value="PP-binding"/>
    <property type="match status" value="3"/>
</dbReference>
<gene>
    <name evidence="6" type="ORF">Krac_6972</name>
</gene>
<dbReference type="FunFam" id="1.10.1200.10:FF:000016">
    <property type="entry name" value="Non-ribosomal peptide synthase"/>
    <property type="match status" value="1"/>
</dbReference>
<comment type="similarity">
    <text evidence="2">Belongs to the ATP-dependent AMP-binding enzyme family.</text>
</comment>
<dbReference type="InterPro" id="IPR029058">
    <property type="entry name" value="AB_hydrolase_fold"/>
</dbReference>
<keyword evidence="4" id="KW-0597">Phosphoprotein</keyword>
<dbReference type="FunFam" id="2.30.38.10:FF:000001">
    <property type="entry name" value="Non-ribosomal peptide synthetase PvdI"/>
    <property type="match status" value="1"/>
</dbReference>
<evidence type="ECO:0000256" key="4">
    <source>
        <dbReference type="ARBA" id="ARBA00022553"/>
    </source>
</evidence>